<accession>A0AAV7CIH8</accession>
<evidence type="ECO:0000313" key="1">
    <source>
        <dbReference type="EMBL" id="KAG8584854.1"/>
    </source>
</evidence>
<dbReference type="AlphaFoldDB" id="A0AAV7CIH8"/>
<dbReference type="EMBL" id="WNYA01000002">
    <property type="protein sequence ID" value="KAG8584854.1"/>
    <property type="molecule type" value="Genomic_DNA"/>
</dbReference>
<reference evidence="1" key="1">
    <citation type="thesis" date="2020" institute="ProQuest LLC" country="789 East Eisenhower Parkway, Ann Arbor, MI, USA">
        <title>Comparative Genomics and Chromosome Evolution.</title>
        <authorList>
            <person name="Mudd A.B."/>
        </authorList>
    </citation>
    <scope>NUCLEOTIDE SEQUENCE</scope>
    <source>
        <strain evidence="1">237g6f4</strain>
        <tissue evidence="1">Blood</tissue>
    </source>
</reference>
<proteinExistence type="predicted"/>
<protein>
    <submittedName>
        <fullName evidence="1">Uncharacterized protein</fullName>
    </submittedName>
</protein>
<name>A0AAV7CIH8_ENGPU</name>
<comment type="caution">
    <text evidence="1">The sequence shown here is derived from an EMBL/GenBank/DDBJ whole genome shotgun (WGS) entry which is preliminary data.</text>
</comment>
<keyword evidence="2" id="KW-1185">Reference proteome</keyword>
<evidence type="ECO:0000313" key="2">
    <source>
        <dbReference type="Proteomes" id="UP000824782"/>
    </source>
</evidence>
<sequence length="85" mass="9685">MSTMNLIARKEGDRSRFRTYILSKVLLSVTLRKSTLRNLPYEHVLANSRGYLFHINGGDLSCTTFRVQPSPSGQITFKTDLLSHQ</sequence>
<organism evidence="1 2">
    <name type="scientific">Engystomops pustulosus</name>
    <name type="common">Tungara frog</name>
    <name type="synonym">Physalaemus pustulosus</name>
    <dbReference type="NCBI Taxonomy" id="76066"/>
    <lineage>
        <taxon>Eukaryota</taxon>
        <taxon>Metazoa</taxon>
        <taxon>Chordata</taxon>
        <taxon>Craniata</taxon>
        <taxon>Vertebrata</taxon>
        <taxon>Euteleostomi</taxon>
        <taxon>Amphibia</taxon>
        <taxon>Batrachia</taxon>
        <taxon>Anura</taxon>
        <taxon>Neobatrachia</taxon>
        <taxon>Hyloidea</taxon>
        <taxon>Leptodactylidae</taxon>
        <taxon>Leiuperinae</taxon>
        <taxon>Engystomops</taxon>
    </lineage>
</organism>
<dbReference type="Proteomes" id="UP000824782">
    <property type="component" value="Unassembled WGS sequence"/>
</dbReference>
<gene>
    <name evidence="1" type="ORF">GDO81_004787</name>
</gene>